<dbReference type="Proteomes" id="UP000000560">
    <property type="component" value="Chromosome II"/>
</dbReference>
<evidence type="ECO:0000313" key="3">
    <source>
        <dbReference type="Proteomes" id="UP000000560"/>
    </source>
</evidence>
<accession>Q5AUT6</accession>
<evidence type="ECO:0000259" key="1">
    <source>
        <dbReference type="PROSITE" id="PS51186"/>
    </source>
</evidence>
<dbReference type="InterPro" id="IPR052523">
    <property type="entry name" value="Trichothecene_AcTrans"/>
</dbReference>
<dbReference type="KEGG" id="ani:ANIA_07944"/>
<reference evidence="3" key="2">
    <citation type="journal article" date="2009" name="Fungal Genet. Biol.">
        <title>The 2008 update of the Aspergillus nidulans genome annotation: a community effort.</title>
        <authorList>
            <person name="Wortman J.R."/>
            <person name="Gilsenan J.M."/>
            <person name="Joardar V."/>
            <person name="Deegan J."/>
            <person name="Clutterbuck J."/>
            <person name="Andersen M.R."/>
            <person name="Archer D."/>
            <person name="Bencina M."/>
            <person name="Braus G."/>
            <person name="Coutinho P."/>
            <person name="von Dohren H."/>
            <person name="Doonan J."/>
            <person name="Driessen A.J."/>
            <person name="Durek P."/>
            <person name="Espeso E."/>
            <person name="Fekete E."/>
            <person name="Flipphi M."/>
            <person name="Estrada C.G."/>
            <person name="Geysens S."/>
            <person name="Goldman G."/>
            <person name="de Groot P.W."/>
            <person name="Hansen K."/>
            <person name="Harris S.D."/>
            <person name="Heinekamp T."/>
            <person name="Helmstaedt K."/>
            <person name="Henrissat B."/>
            <person name="Hofmann G."/>
            <person name="Homan T."/>
            <person name="Horio T."/>
            <person name="Horiuchi H."/>
            <person name="James S."/>
            <person name="Jones M."/>
            <person name="Karaffa L."/>
            <person name="Karanyi Z."/>
            <person name="Kato M."/>
            <person name="Keller N."/>
            <person name="Kelly D.E."/>
            <person name="Kiel J.A."/>
            <person name="Kim J.M."/>
            <person name="van der Klei I.J."/>
            <person name="Klis F.M."/>
            <person name="Kovalchuk A."/>
            <person name="Krasevec N."/>
            <person name="Kubicek C.P."/>
            <person name="Liu B."/>
            <person name="Maccabe A."/>
            <person name="Meyer V."/>
            <person name="Mirabito P."/>
            <person name="Miskei M."/>
            <person name="Mos M."/>
            <person name="Mullins J."/>
            <person name="Nelson D.R."/>
            <person name="Nielsen J."/>
            <person name="Oakley B.R."/>
            <person name="Osmani S.A."/>
            <person name="Pakula T."/>
            <person name="Paszewski A."/>
            <person name="Paulsen I."/>
            <person name="Pilsyk S."/>
            <person name="Pocsi I."/>
            <person name="Punt P.J."/>
            <person name="Ram A.F."/>
            <person name="Ren Q."/>
            <person name="Robellet X."/>
            <person name="Robson G."/>
            <person name="Seiboth B."/>
            <person name="van Solingen P."/>
            <person name="Specht T."/>
            <person name="Sun J."/>
            <person name="Taheri-Talesh N."/>
            <person name="Takeshita N."/>
            <person name="Ussery D."/>
            <person name="vanKuyk P.A."/>
            <person name="Visser H."/>
            <person name="van de Vondervoort P.J."/>
            <person name="de Vries R.P."/>
            <person name="Walton J."/>
            <person name="Xiang X."/>
            <person name="Xiong Y."/>
            <person name="Zeng A.P."/>
            <person name="Brandt B.W."/>
            <person name="Cornell M.J."/>
            <person name="van den Hondel C.A."/>
            <person name="Visser J."/>
            <person name="Oliver S.G."/>
            <person name="Turner G."/>
        </authorList>
    </citation>
    <scope>GENOME REANNOTATION</scope>
    <source>
        <strain evidence="3">FGSC A4 / ATCC 38163 / CBS 112.46 / NRRL 194 / M139</strain>
    </source>
</reference>
<dbReference type="PANTHER" id="PTHR42791:SF2">
    <property type="entry name" value="N-ACETYLTRANSFERASE DOMAIN-CONTAINING PROTEIN"/>
    <property type="match status" value="1"/>
</dbReference>
<gene>
    <name evidence="2" type="ORF">ANIA_07944</name>
</gene>
<dbReference type="AlphaFoldDB" id="Q5AUT6"/>
<dbReference type="OrthoDB" id="410198at2759"/>
<dbReference type="EMBL" id="BN001302">
    <property type="protein sequence ID" value="CBF73572.1"/>
    <property type="molecule type" value="Genomic_DNA"/>
</dbReference>
<dbReference type="RefSeq" id="XP_681213.1">
    <property type="nucleotide sequence ID" value="XM_676121.2"/>
</dbReference>
<dbReference type="InterPro" id="IPR016181">
    <property type="entry name" value="Acyl_CoA_acyltransferase"/>
</dbReference>
<dbReference type="HOGENOM" id="CLU_060131_6_5_1"/>
<evidence type="ECO:0000313" key="2">
    <source>
        <dbReference type="EMBL" id="CBF73572.1"/>
    </source>
</evidence>
<dbReference type="GeneID" id="2869118"/>
<dbReference type="GO" id="GO:0016747">
    <property type="term" value="F:acyltransferase activity, transferring groups other than amino-acyl groups"/>
    <property type="evidence" value="ECO:0007669"/>
    <property type="project" value="InterPro"/>
</dbReference>
<dbReference type="CDD" id="cd04301">
    <property type="entry name" value="NAT_SF"/>
    <property type="match status" value="1"/>
</dbReference>
<organism evidence="2 3">
    <name type="scientific">Emericella nidulans (strain FGSC A4 / ATCC 38163 / CBS 112.46 / NRRL 194 / M139)</name>
    <name type="common">Aspergillus nidulans</name>
    <dbReference type="NCBI Taxonomy" id="227321"/>
    <lineage>
        <taxon>Eukaryota</taxon>
        <taxon>Fungi</taxon>
        <taxon>Dikarya</taxon>
        <taxon>Ascomycota</taxon>
        <taxon>Pezizomycotina</taxon>
        <taxon>Eurotiomycetes</taxon>
        <taxon>Eurotiomycetidae</taxon>
        <taxon>Eurotiales</taxon>
        <taxon>Aspergillaceae</taxon>
        <taxon>Aspergillus</taxon>
        <taxon>Aspergillus subgen. Nidulantes</taxon>
    </lineage>
</organism>
<dbReference type="eggNOG" id="ENOG502SJAV">
    <property type="taxonomic scope" value="Eukaryota"/>
</dbReference>
<keyword evidence="3" id="KW-1185">Reference proteome</keyword>
<dbReference type="SUPFAM" id="SSF55729">
    <property type="entry name" value="Acyl-CoA N-acyltransferases (Nat)"/>
    <property type="match status" value="1"/>
</dbReference>
<dbReference type="PANTHER" id="PTHR42791">
    <property type="entry name" value="GNAT FAMILY ACETYLTRANSFERASE"/>
    <property type="match status" value="1"/>
</dbReference>
<reference evidence="3" key="1">
    <citation type="journal article" date="2005" name="Nature">
        <title>Sequencing of Aspergillus nidulans and comparative analysis with A. fumigatus and A. oryzae.</title>
        <authorList>
            <person name="Galagan J.E."/>
            <person name="Calvo S.E."/>
            <person name="Cuomo C."/>
            <person name="Ma L.J."/>
            <person name="Wortman J.R."/>
            <person name="Batzoglou S."/>
            <person name="Lee S.I."/>
            <person name="Basturkmen M."/>
            <person name="Spevak C.C."/>
            <person name="Clutterbuck J."/>
            <person name="Kapitonov V."/>
            <person name="Jurka J."/>
            <person name="Scazzocchio C."/>
            <person name="Farman M."/>
            <person name="Butler J."/>
            <person name="Purcell S."/>
            <person name="Harris S."/>
            <person name="Braus G.H."/>
            <person name="Draht O."/>
            <person name="Busch S."/>
            <person name="D'Enfert C."/>
            <person name="Bouchier C."/>
            <person name="Goldman G.H."/>
            <person name="Bell-Pedersen D."/>
            <person name="Griffiths-Jones S."/>
            <person name="Doonan J.H."/>
            <person name="Yu J."/>
            <person name="Vienken K."/>
            <person name="Pain A."/>
            <person name="Freitag M."/>
            <person name="Selker E.U."/>
            <person name="Archer D.B."/>
            <person name="Penalva M.A."/>
            <person name="Oakley B.R."/>
            <person name="Momany M."/>
            <person name="Tanaka T."/>
            <person name="Kumagai T."/>
            <person name="Asai K."/>
            <person name="Machida M."/>
            <person name="Nierman W.C."/>
            <person name="Denning D.W."/>
            <person name="Caddick M."/>
            <person name="Hynes M."/>
            <person name="Paoletti M."/>
            <person name="Fischer R."/>
            <person name="Miller B."/>
            <person name="Dyer P."/>
            <person name="Sachs M.S."/>
            <person name="Osmani S.A."/>
            <person name="Birren B.W."/>
        </authorList>
    </citation>
    <scope>NUCLEOTIDE SEQUENCE [LARGE SCALE GENOMIC DNA]</scope>
    <source>
        <strain evidence="3">FGSC A4 / ATCC 38163 / CBS 112.46 / NRRL 194 / M139</strain>
    </source>
</reference>
<dbReference type="InterPro" id="IPR000182">
    <property type="entry name" value="GNAT_dom"/>
</dbReference>
<protein>
    <recommendedName>
        <fullName evidence="1">N-acetyltransferase domain-containing protein</fullName>
    </recommendedName>
</protein>
<dbReference type="PROSITE" id="PS51186">
    <property type="entry name" value="GNAT"/>
    <property type="match status" value="1"/>
</dbReference>
<sequence>MSHEITLEPFLITDIREALDVSELAFAALNRFLYTSALSEKSMDAMVALREGQFKEPHVKAFKAVHTATGKLVGLTRWAVYAEDQVVEKSVEEVVEARLAADIPERRDEVARAIFTEIELGKREFLGVGTIENNEKGVILRKRVELEAILVHPDYQKKGIAKRLLAWGIEEAQRLGLNLWLEATDEGRPVYERAGFQSLKEVKVVCEGVGESPVTFMILPPKRSSK</sequence>
<dbReference type="VEuPathDB" id="FungiDB:AN7944"/>
<dbReference type="InParanoid" id="Q5AUT6"/>
<accession>C8V579</accession>
<dbReference type="OMA" id="NATERTW"/>
<name>Q5AUT6_EMENI</name>
<dbReference type="Pfam" id="PF00583">
    <property type="entry name" value="Acetyltransf_1"/>
    <property type="match status" value="1"/>
</dbReference>
<proteinExistence type="predicted"/>
<dbReference type="Gene3D" id="3.40.630.30">
    <property type="match status" value="1"/>
</dbReference>
<feature type="domain" description="N-acetyltransferase" evidence="1">
    <location>
        <begin position="86"/>
        <end position="222"/>
    </location>
</feature>